<gene>
    <name evidence="7" type="ORF">SAMN05444274_106124</name>
</gene>
<evidence type="ECO:0000256" key="2">
    <source>
        <dbReference type="ARBA" id="ARBA00022737"/>
    </source>
</evidence>
<dbReference type="SUPFAM" id="SSF49493">
    <property type="entry name" value="HSP40/DnaJ peptide-binding domain"/>
    <property type="match status" value="2"/>
</dbReference>
<dbReference type="Pfam" id="PF00226">
    <property type="entry name" value="DnaJ"/>
    <property type="match status" value="1"/>
</dbReference>
<dbReference type="PROSITE" id="PS00636">
    <property type="entry name" value="DNAJ_1"/>
    <property type="match status" value="1"/>
</dbReference>
<dbReference type="Gene3D" id="2.60.260.20">
    <property type="entry name" value="Urease metallochaperone UreE, N-terminal domain"/>
    <property type="match status" value="2"/>
</dbReference>
<dbReference type="Gene3D" id="1.10.287.110">
    <property type="entry name" value="DnaJ domain"/>
    <property type="match status" value="1"/>
</dbReference>
<dbReference type="AlphaFoldDB" id="A0A1M5CH91"/>
<evidence type="ECO:0000313" key="8">
    <source>
        <dbReference type="Proteomes" id="UP000184164"/>
    </source>
</evidence>
<evidence type="ECO:0000259" key="6">
    <source>
        <dbReference type="PROSITE" id="PS50076"/>
    </source>
</evidence>
<dbReference type="InterPro" id="IPR002939">
    <property type="entry name" value="DnaJ_C"/>
</dbReference>
<dbReference type="GO" id="GO:0003677">
    <property type="term" value="F:DNA binding"/>
    <property type="evidence" value="ECO:0007669"/>
    <property type="project" value="UniProtKB-KW"/>
</dbReference>
<dbReference type="PRINTS" id="PR00625">
    <property type="entry name" value="JDOMAIN"/>
</dbReference>
<sequence length="317" mass="34747">MEYKDYYKVLGVPKSAGQAEIKKAYRKLAVKYHPDKNAGNKAAEEKFKEIGEAYEVLKDPEKRKKYDQLGANWNQYQNAGSGAGGFNYSNFGNANPGGGKTFYYEGDLGDIFGHSGEGFSDFFKNYFGGGSRKRSAGFRQNQRVFNGNDLRAEMDISLAEAFSGTTRILNVDGEKLRVKTKPGAYSGLELRIKGKGGAGANGGSRGDLYIRIRVLSDGRHTLDGNDLALKADVDLYTAVLGGKLEINTLSGKLNVPVRAGSQNGSKLRLRGKGMPVYGKAGIYGDLYIQLNVLIPKNLSQEELNLFKQLRELRKANV</sequence>
<dbReference type="CDD" id="cd10747">
    <property type="entry name" value="DnaJ_C"/>
    <property type="match status" value="1"/>
</dbReference>
<keyword evidence="2" id="KW-0677">Repeat</keyword>
<accession>A0A1M5CH91</accession>
<dbReference type="GO" id="GO:0042026">
    <property type="term" value="P:protein refolding"/>
    <property type="evidence" value="ECO:0007669"/>
    <property type="project" value="TreeGrafter"/>
</dbReference>
<dbReference type="GO" id="GO:0051082">
    <property type="term" value="F:unfolded protein binding"/>
    <property type="evidence" value="ECO:0007669"/>
    <property type="project" value="InterPro"/>
</dbReference>
<evidence type="ECO:0000256" key="4">
    <source>
        <dbReference type="ARBA" id="ARBA00022833"/>
    </source>
</evidence>
<name>A0A1M5CH91_9BACT</name>
<dbReference type="InterPro" id="IPR008971">
    <property type="entry name" value="HSP40/DnaJ_pept-bd"/>
</dbReference>
<evidence type="ECO:0000256" key="3">
    <source>
        <dbReference type="ARBA" id="ARBA00022771"/>
    </source>
</evidence>
<dbReference type="SUPFAM" id="SSF46565">
    <property type="entry name" value="Chaperone J-domain"/>
    <property type="match status" value="1"/>
</dbReference>
<dbReference type="EMBL" id="FQUM01000006">
    <property type="protein sequence ID" value="SHF54088.1"/>
    <property type="molecule type" value="Genomic_DNA"/>
</dbReference>
<dbReference type="PANTHER" id="PTHR43096:SF48">
    <property type="entry name" value="CHAPERONE PROTEIN DNAJ"/>
    <property type="match status" value="1"/>
</dbReference>
<keyword evidence="3" id="KW-0863">Zinc-finger</keyword>
<dbReference type="STRING" id="1484053.SAMN05444274_106124"/>
<reference evidence="7 8" key="1">
    <citation type="submission" date="2016-11" db="EMBL/GenBank/DDBJ databases">
        <authorList>
            <person name="Jaros S."/>
            <person name="Januszkiewicz K."/>
            <person name="Wedrychowicz H."/>
        </authorList>
    </citation>
    <scope>NUCLEOTIDE SEQUENCE [LARGE SCALE GENOMIC DNA]</scope>
    <source>
        <strain evidence="7 8">DSM 26910</strain>
    </source>
</reference>
<protein>
    <submittedName>
        <fullName evidence="7">Curved DNA-binding protein</fullName>
    </submittedName>
</protein>
<dbReference type="PROSITE" id="PS50076">
    <property type="entry name" value="DNAJ_2"/>
    <property type="match status" value="1"/>
</dbReference>
<organism evidence="7 8">
    <name type="scientific">Mariniphaga anaerophila</name>
    <dbReference type="NCBI Taxonomy" id="1484053"/>
    <lineage>
        <taxon>Bacteria</taxon>
        <taxon>Pseudomonadati</taxon>
        <taxon>Bacteroidota</taxon>
        <taxon>Bacteroidia</taxon>
        <taxon>Marinilabiliales</taxon>
        <taxon>Prolixibacteraceae</taxon>
        <taxon>Mariniphaga</taxon>
    </lineage>
</organism>
<dbReference type="PANTHER" id="PTHR43096">
    <property type="entry name" value="DNAJ HOMOLOG 1, MITOCHONDRIAL-RELATED"/>
    <property type="match status" value="1"/>
</dbReference>
<proteinExistence type="predicted"/>
<dbReference type="Proteomes" id="UP000184164">
    <property type="component" value="Unassembled WGS sequence"/>
</dbReference>
<dbReference type="CDD" id="cd06257">
    <property type="entry name" value="DnaJ"/>
    <property type="match status" value="1"/>
</dbReference>
<dbReference type="SMART" id="SM00271">
    <property type="entry name" value="DnaJ"/>
    <property type="match status" value="1"/>
</dbReference>
<keyword evidence="8" id="KW-1185">Reference proteome</keyword>
<dbReference type="RefSeq" id="WP_073002403.1">
    <property type="nucleotide sequence ID" value="NZ_FQUM01000006.1"/>
</dbReference>
<dbReference type="Pfam" id="PF01556">
    <property type="entry name" value="DnaJ_C"/>
    <property type="match status" value="1"/>
</dbReference>
<dbReference type="FunFam" id="2.60.260.20:FF:000005">
    <property type="entry name" value="Chaperone protein dnaJ 1, mitochondrial"/>
    <property type="match status" value="1"/>
</dbReference>
<dbReference type="InterPro" id="IPR001623">
    <property type="entry name" value="DnaJ_domain"/>
</dbReference>
<keyword evidence="5" id="KW-0143">Chaperone</keyword>
<keyword evidence="4" id="KW-0862">Zinc</keyword>
<evidence type="ECO:0000256" key="1">
    <source>
        <dbReference type="ARBA" id="ARBA00022723"/>
    </source>
</evidence>
<dbReference type="InterPro" id="IPR036869">
    <property type="entry name" value="J_dom_sf"/>
</dbReference>
<feature type="domain" description="J" evidence="6">
    <location>
        <begin position="5"/>
        <end position="70"/>
    </location>
</feature>
<keyword evidence="7" id="KW-0238">DNA-binding</keyword>
<dbReference type="GO" id="GO:0008270">
    <property type="term" value="F:zinc ion binding"/>
    <property type="evidence" value="ECO:0007669"/>
    <property type="project" value="UniProtKB-KW"/>
</dbReference>
<dbReference type="InterPro" id="IPR018253">
    <property type="entry name" value="DnaJ_domain_CS"/>
</dbReference>
<dbReference type="GO" id="GO:0005737">
    <property type="term" value="C:cytoplasm"/>
    <property type="evidence" value="ECO:0007669"/>
    <property type="project" value="TreeGrafter"/>
</dbReference>
<dbReference type="OrthoDB" id="9779889at2"/>
<evidence type="ECO:0000256" key="5">
    <source>
        <dbReference type="ARBA" id="ARBA00023186"/>
    </source>
</evidence>
<evidence type="ECO:0000313" key="7">
    <source>
        <dbReference type="EMBL" id="SHF54088.1"/>
    </source>
</evidence>
<keyword evidence="1" id="KW-0479">Metal-binding</keyword>